<dbReference type="RefSeq" id="WP_040138588.1">
    <property type="nucleotide sequence ID" value="NZ_CAXOKG010000017.1"/>
</dbReference>
<dbReference type="AlphaFoldDB" id="A0A380HP76"/>
<organism evidence="1 2">
    <name type="scientific">Staphylococcus saprophyticus</name>
    <dbReference type="NCBI Taxonomy" id="29385"/>
    <lineage>
        <taxon>Bacteria</taxon>
        <taxon>Bacillati</taxon>
        <taxon>Bacillota</taxon>
        <taxon>Bacilli</taxon>
        <taxon>Bacillales</taxon>
        <taxon>Staphylococcaceae</taxon>
        <taxon>Staphylococcus</taxon>
    </lineage>
</organism>
<dbReference type="EMBL" id="UHED01000001">
    <property type="protein sequence ID" value="SUM84836.1"/>
    <property type="molecule type" value="Genomic_DNA"/>
</dbReference>
<protein>
    <submittedName>
        <fullName evidence="1">Uncharacterized protein</fullName>
    </submittedName>
</protein>
<dbReference type="GeneID" id="66868560"/>
<evidence type="ECO:0000313" key="1">
    <source>
        <dbReference type="EMBL" id="SUM84836.1"/>
    </source>
</evidence>
<sequence>MKNILDNYNYSESQKVKIFSILTYYDNKIKSNVSDFSVTNIVAVLKEEQIEITDKNIFDIVDKYNDEEQFTNLYLYLN</sequence>
<name>A0A380HP76_STASA</name>
<accession>A0A380HP76</accession>
<gene>
    <name evidence="1" type="ORF">NCTC7688_02711</name>
</gene>
<reference evidence="1 2" key="1">
    <citation type="submission" date="2018-06" db="EMBL/GenBank/DDBJ databases">
        <authorList>
            <consortium name="Pathogen Informatics"/>
            <person name="Doyle S."/>
        </authorList>
    </citation>
    <scope>NUCLEOTIDE SEQUENCE [LARGE SCALE GENOMIC DNA]</scope>
    <source>
        <strain evidence="1 2">NCTC7688</strain>
    </source>
</reference>
<proteinExistence type="predicted"/>
<evidence type="ECO:0000313" key="2">
    <source>
        <dbReference type="Proteomes" id="UP000254707"/>
    </source>
</evidence>
<dbReference type="Proteomes" id="UP000254707">
    <property type="component" value="Unassembled WGS sequence"/>
</dbReference>